<protein>
    <submittedName>
        <fullName evidence="2">DUF4255 domain-containing protein</fullName>
    </submittedName>
</protein>
<dbReference type="Pfam" id="PF14065">
    <property type="entry name" value="Pvc16_N"/>
    <property type="match status" value="1"/>
</dbReference>
<dbReference type="InterPro" id="IPR013783">
    <property type="entry name" value="Ig-like_fold"/>
</dbReference>
<dbReference type="Gene3D" id="2.60.40.10">
    <property type="entry name" value="Immunoglobulins"/>
    <property type="match status" value="1"/>
</dbReference>
<proteinExistence type="predicted"/>
<accession>A0ABY9WTW0</accession>
<reference evidence="2 3" key="1">
    <citation type="submission" date="2019-08" db="EMBL/GenBank/DDBJ databases">
        <title>Archangium and Cystobacter genomes.</title>
        <authorList>
            <person name="Chen I.-C.K."/>
            <person name="Wielgoss S."/>
        </authorList>
    </citation>
    <scope>NUCLEOTIDE SEQUENCE [LARGE SCALE GENOMIC DNA]</scope>
    <source>
        <strain evidence="2 3">Cbm 6</strain>
    </source>
</reference>
<dbReference type="Proteomes" id="UP001611383">
    <property type="component" value="Chromosome"/>
</dbReference>
<feature type="domain" description="Pvc16 N-terminal" evidence="1">
    <location>
        <begin position="9"/>
        <end position="200"/>
    </location>
</feature>
<sequence>MSNHLAIATVTAALRDRLTEELLDYVSGVTVTAGRPQAPSSGGAPTNSTPTVLNLFLYQVTPNAARRNADLPTRSANGQLLQRPKAALDLHYLLSFYGDEATLIPQMMLGAVTQLLHSQPALTREHIQQTLLNTDNPALKPSDLADAVDTVRFTPITMSADELNKLWSLLQTPYVLSVAYQASVVLIESRDLTPTPLPVRSPVVAVLPLRRPVIEKLLSQAPGPGQPIVEGQPIHVGHRLVIRGRELLGASAASTSVRLGDTPLPLSADPQSDTQLVVELPNSLRAGVQTVQVVHAMEFGDPPALRQSAESSVAPFVLRPKATFTKAGSDIQVGFEPQVRKGQRVVLLLNRYGVPAGTQAEAYGVTMTAAADSGSLTFTLPAVAAGDYLLRVQVDGAESPVDLDTGQPRMALP</sequence>
<evidence type="ECO:0000259" key="1">
    <source>
        <dbReference type="Pfam" id="PF14065"/>
    </source>
</evidence>
<evidence type="ECO:0000313" key="2">
    <source>
        <dbReference type="EMBL" id="WNG46196.1"/>
    </source>
</evidence>
<keyword evidence="3" id="KW-1185">Reference proteome</keyword>
<dbReference type="EMBL" id="CP043494">
    <property type="protein sequence ID" value="WNG46196.1"/>
    <property type="molecule type" value="Genomic_DNA"/>
</dbReference>
<dbReference type="InterPro" id="IPR025351">
    <property type="entry name" value="Pvc16_N"/>
</dbReference>
<evidence type="ECO:0000313" key="3">
    <source>
        <dbReference type="Proteomes" id="UP001611383"/>
    </source>
</evidence>
<dbReference type="RefSeq" id="WP_395822381.1">
    <property type="nucleotide sequence ID" value="NZ_CP043494.1"/>
</dbReference>
<gene>
    <name evidence="2" type="ORF">F0U60_20295</name>
</gene>
<name>A0ABY9WTW0_9BACT</name>
<organism evidence="2 3">
    <name type="scientific">Archangium minus</name>
    <dbReference type="NCBI Taxonomy" id="83450"/>
    <lineage>
        <taxon>Bacteria</taxon>
        <taxon>Pseudomonadati</taxon>
        <taxon>Myxococcota</taxon>
        <taxon>Myxococcia</taxon>
        <taxon>Myxococcales</taxon>
        <taxon>Cystobacterineae</taxon>
        <taxon>Archangiaceae</taxon>
        <taxon>Archangium</taxon>
    </lineage>
</organism>